<dbReference type="CDD" id="cd05014">
    <property type="entry name" value="SIS_Kpsf"/>
    <property type="match status" value="1"/>
</dbReference>
<dbReference type="RefSeq" id="WP_259481256.1">
    <property type="nucleotide sequence ID" value="NZ_BAAAQY010000007.1"/>
</dbReference>
<dbReference type="InterPro" id="IPR035474">
    <property type="entry name" value="SIS_Kpsf"/>
</dbReference>
<dbReference type="InterPro" id="IPR046348">
    <property type="entry name" value="SIS_dom_sf"/>
</dbReference>
<accession>A0ABP5QKW6</accession>
<keyword evidence="3" id="KW-1185">Reference proteome</keyword>
<sequence>MASLPPHASVDQQARAVLRVESAAIAALADRMDWSAVESLVDLLLEPGGRVFTSGCGTSGAAAKKIAHTLSCVGCSASFLNPSDAPHGALGAVRRGDVVILISKGGGTEELVRLLPALASLGVRIVAITGVPDSVIGRKAEITLRVEVDAEPDPFNMLATASTLAVTAVMDAVTICVMQRNGFDRRQFGVIHPGGAVGERLAAHS</sequence>
<dbReference type="SUPFAM" id="SSF53697">
    <property type="entry name" value="SIS domain"/>
    <property type="match status" value="1"/>
</dbReference>
<reference evidence="3" key="1">
    <citation type="journal article" date="2019" name="Int. J. Syst. Evol. Microbiol.">
        <title>The Global Catalogue of Microorganisms (GCM) 10K type strain sequencing project: providing services to taxonomists for standard genome sequencing and annotation.</title>
        <authorList>
            <consortium name="The Broad Institute Genomics Platform"/>
            <consortium name="The Broad Institute Genome Sequencing Center for Infectious Disease"/>
            <person name="Wu L."/>
            <person name="Ma J."/>
        </authorList>
    </citation>
    <scope>NUCLEOTIDE SEQUENCE [LARGE SCALE GENOMIC DNA]</scope>
    <source>
        <strain evidence="3">JCM 16117</strain>
    </source>
</reference>
<feature type="domain" description="SIS" evidence="1">
    <location>
        <begin position="40"/>
        <end position="183"/>
    </location>
</feature>
<dbReference type="PROSITE" id="PS51464">
    <property type="entry name" value="SIS"/>
    <property type="match status" value="1"/>
</dbReference>
<gene>
    <name evidence="2" type="ORF">GCM10009851_24390</name>
</gene>
<proteinExistence type="predicted"/>
<name>A0ABP5QKW6_9MICO</name>
<protein>
    <submittedName>
        <fullName evidence="2">SIS domain-containing protein</fullName>
    </submittedName>
</protein>
<dbReference type="EMBL" id="BAAAQY010000007">
    <property type="protein sequence ID" value="GAA2238497.1"/>
    <property type="molecule type" value="Genomic_DNA"/>
</dbReference>
<organism evidence="2 3">
    <name type="scientific">Herbiconiux moechotypicola</name>
    <dbReference type="NCBI Taxonomy" id="637393"/>
    <lineage>
        <taxon>Bacteria</taxon>
        <taxon>Bacillati</taxon>
        <taxon>Actinomycetota</taxon>
        <taxon>Actinomycetes</taxon>
        <taxon>Micrococcales</taxon>
        <taxon>Microbacteriaceae</taxon>
        <taxon>Herbiconiux</taxon>
    </lineage>
</organism>
<comment type="caution">
    <text evidence="2">The sequence shown here is derived from an EMBL/GenBank/DDBJ whole genome shotgun (WGS) entry which is preliminary data.</text>
</comment>
<dbReference type="Pfam" id="PF01380">
    <property type="entry name" value="SIS"/>
    <property type="match status" value="1"/>
</dbReference>
<dbReference type="PANTHER" id="PTHR38418">
    <property type="entry name" value="SUGAR ISOMERASE, KPSF/GUTQ (AFU_ORTHOLOGUE AFUA_6G08860)"/>
    <property type="match status" value="1"/>
</dbReference>
<dbReference type="Gene3D" id="3.40.50.10490">
    <property type="entry name" value="Glucose-6-phosphate isomerase like protein, domain 1"/>
    <property type="match status" value="1"/>
</dbReference>
<evidence type="ECO:0000313" key="2">
    <source>
        <dbReference type="EMBL" id="GAA2238497.1"/>
    </source>
</evidence>
<evidence type="ECO:0000259" key="1">
    <source>
        <dbReference type="PROSITE" id="PS51464"/>
    </source>
</evidence>
<evidence type="ECO:0000313" key="3">
    <source>
        <dbReference type="Proteomes" id="UP001500929"/>
    </source>
</evidence>
<dbReference type="InterPro" id="IPR001347">
    <property type="entry name" value="SIS_dom"/>
</dbReference>
<dbReference type="PANTHER" id="PTHR38418:SF2">
    <property type="entry name" value="SUGAR ISOMERASE, KPSF_GUTQ (AFU_ORTHOLOGUE AFUA_6G08860)"/>
    <property type="match status" value="1"/>
</dbReference>
<dbReference type="Proteomes" id="UP001500929">
    <property type="component" value="Unassembled WGS sequence"/>
</dbReference>